<protein>
    <submittedName>
        <fullName evidence="3">Aldo/keto reductase</fullName>
    </submittedName>
</protein>
<dbReference type="InterPro" id="IPR023210">
    <property type="entry name" value="NADP_OxRdtase_dom"/>
</dbReference>
<feature type="domain" description="NADP-dependent oxidoreductase" evidence="2">
    <location>
        <begin position="6"/>
        <end position="293"/>
    </location>
</feature>
<gene>
    <name evidence="3" type="ORF">H9717_10560</name>
</gene>
<organism evidence="3 4">
    <name type="scientific">Candidatus Eisenbergiella merdipullorum</name>
    <dbReference type="NCBI Taxonomy" id="2838553"/>
    <lineage>
        <taxon>Bacteria</taxon>
        <taxon>Bacillati</taxon>
        <taxon>Bacillota</taxon>
        <taxon>Clostridia</taxon>
        <taxon>Lachnospirales</taxon>
        <taxon>Lachnospiraceae</taxon>
        <taxon>Eisenbergiella</taxon>
    </lineage>
</organism>
<dbReference type="Proteomes" id="UP000886858">
    <property type="component" value="Unassembled WGS sequence"/>
</dbReference>
<reference evidence="3" key="1">
    <citation type="journal article" date="2021" name="PeerJ">
        <title>Extensive microbial diversity within the chicken gut microbiome revealed by metagenomics and culture.</title>
        <authorList>
            <person name="Gilroy R."/>
            <person name="Ravi A."/>
            <person name="Getino M."/>
            <person name="Pursley I."/>
            <person name="Horton D.L."/>
            <person name="Alikhan N.F."/>
            <person name="Baker D."/>
            <person name="Gharbi K."/>
            <person name="Hall N."/>
            <person name="Watson M."/>
            <person name="Adriaenssens E.M."/>
            <person name="Foster-Nyarko E."/>
            <person name="Jarju S."/>
            <person name="Secka A."/>
            <person name="Antonio M."/>
            <person name="Oren A."/>
            <person name="Chaudhuri R.R."/>
            <person name="La Ragione R."/>
            <person name="Hildebrand F."/>
            <person name="Pallen M.J."/>
        </authorList>
    </citation>
    <scope>NUCLEOTIDE SEQUENCE</scope>
    <source>
        <strain evidence="3">CHK179-7159</strain>
    </source>
</reference>
<comment type="caution">
    <text evidence="3">The sequence shown here is derived from an EMBL/GenBank/DDBJ whole genome shotgun (WGS) entry which is preliminary data.</text>
</comment>
<name>A0A9D2I6A7_9FIRM</name>
<proteinExistence type="predicted"/>
<dbReference type="SUPFAM" id="SSF51430">
    <property type="entry name" value="NAD(P)-linked oxidoreductase"/>
    <property type="match status" value="1"/>
</dbReference>
<dbReference type="InterPro" id="IPR036812">
    <property type="entry name" value="NAD(P)_OxRdtase_dom_sf"/>
</dbReference>
<sequence>MKQLPKIALGAWAWGNDGTFGGNLTDADLRPVFDAAMKAGLNLWDTAYAYGMGASEKVLGGFLRTVPRDSYLISDKFTPQCADPNAENAVTAMYEISAGLLGTDYMDVYWIHNPVGAPEWTRKLIPLAKTGKIGRIGLSNHNLAEIREAAAILGAEGLKIAAVQNHYSLLNRSSETSGILDYCRQNDITFFSYMVLEQGALSGKYDTKHPFPADSDRGAVYNPMLPQLEKLNAGLKEIADKHGVSIAQLPVAWAIAKGTLPINGVTKVYQVEDAARAAALELTADEIETMERLAGATPLNVIRYWEKEMK</sequence>
<dbReference type="EMBL" id="DWYY01000115">
    <property type="protein sequence ID" value="HJA93536.1"/>
    <property type="molecule type" value="Genomic_DNA"/>
</dbReference>
<evidence type="ECO:0000259" key="2">
    <source>
        <dbReference type="Pfam" id="PF00248"/>
    </source>
</evidence>
<dbReference type="PRINTS" id="PR00069">
    <property type="entry name" value="ALDKETRDTASE"/>
</dbReference>
<evidence type="ECO:0000313" key="3">
    <source>
        <dbReference type="EMBL" id="HJA93536.1"/>
    </source>
</evidence>
<accession>A0A9D2I6A7</accession>
<dbReference type="GO" id="GO:0005829">
    <property type="term" value="C:cytosol"/>
    <property type="evidence" value="ECO:0007669"/>
    <property type="project" value="TreeGrafter"/>
</dbReference>
<evidence type="ECO:0000256" key="1">
    <source>
        <dbReference type="ARBA" id="ARBA00023002"/>
    </source>
</evidence>
<dbReference type="CDD" id="cd19103">
    <property type="entry name" value="AKR_unchar"/>
    <property type="match status" value="1"/>
</dbReference>
<evidence type="ECO:0000313" key="4">
    <source>
        <dbReference type="Proteomes" id="UP000886858"/>
    </source>
</evidence>
<dbReference type="AlphaFoldDB" id="A0A9D2I6A7"/>
<dbReference type="PANTHER" id="PTHR43364:SF4">
    <property type="entry name" value="NAD(P)-LINKED OXIDOREDUCTASE SUPERFAMILY PROTEIN"/>
    <property type="match status" value="1"/>
</dbReference>
<dbReference type="GO" id="GO:0016491">
    <property type="term" value="F:oxidoreductase activity"/>
    <property type="evidence" value="ECO:0007669"/>
    <property type="project" value="UniProtKB-KW"/>
</dbReference>
<dbReference type="Gene3D" id="3.20.20.100">
    <property type="entry name" value="NADP-dependent oxidoreductase domain"/>
    <property type="match status" value="1"/>
</dbReference>
<reference evidence="3" key="2">
    <citation type="submission" date="2021-04" db="EMBL/GenBank/DDBJ databases">
        <authorList>
            <person name="Gilroy R."/>
        </authorList>
    </citation>
    <scope>NUCLEOTIDE SEQUENCE</scope>
    <source>
        <strain evidence="3">CHK179-7159</strain>
    </source>
</reference>
<dbReference type="Pfam" id="PF00248">
    <property type="entry name" value="Aldo_ket_red"/>
    <property type="match status" value="1"/>
</dbReference>
<dbReference type="InterPro" id="IPR050523">
    <property type="entry name" value="AKR_Detox_Biosynth"/>
</dbReference>
<dbReference type="PANTHER" id="PTHR43364">
    <property type="entry name" value="NADH-SPECIFIC METHYLGLYOXAL REDUCTASE-RELATED"/>
    <property type="match status" value="1"/>
</dbReference>
<keyword evidence="1" id="KW-0560">Oxidoreductase</keyword>
<dbReference type="InterPro" id="IPR020471">
    <property type="entry name" value="AKR"/>
</dbReference>